<dbReference type="GO" id="GO:0006168">
    <property type="term" value="P:adenine salvage"/>
    <property type="evidence" value="ECO:0007669"/>
    <property type="project" value="InterPro"/>
</dbReference>
<dbReference type="GO" id="GO:0002055">
    <property type="term" value="F:adenine binding"/>
    <property type="evidence" value="ECO:0007669"/>
    <property type="project" value="TreeGrafter"/>
</dbReference>
<dbReference type="NCBIfam" id="NF002634">
    <property type="entry name" value="PRK02304.1-3"/>
    <property type="match status" value="1"/>
</dbReference>
<dbReference type="SUPFAM" id="SSF53271">
    <property type="entry name" value="PRTase-like"/>
    <property type="match status" value="1"/>
</dbReference>
<keyword evidence="8 12" id="KW-0963">Cytoplasm</keyword>
<evidence type="ECO:0000256" key="11">
    <source>
        <dbReference type="ARBA" id="ARBA00022726"/>
    </source>
</evidence>
<dbReference type="EMBL" id="AZFV01000005">
    <property type="protein sequence ID" value="KRM18032.1"/>
    <property type="molecule type" value="Genomic_DNA"/>
</dbReference>
<dbReference type="GO" id="GO:0006166">
    <property type="term" value="P:purine ribonucleoside salvage"/>
    <property type="evidence" value="ECO:0007669"/>
    <property type="project" value="UniProtKB-UniRule"/>
</dbReference>
<keyword evidence="10 12" id="KW-0808">Transferase</keyword>
<comment type="caution">
    <text evidence="14">The sequence shown here is derived from an EMBL/GenBank/DDBJ whole genome shotgun (WGS) entry which is preliminary data.</text>
</comment>
<evidence type="ECO:0000256" key="8">
    <source>
        <dbReference type="ARBA" id="ARBA00022490"/>
    </source>
</evidence>
<dbReference type="STRING" id="1423774.FD31_GL002200"/>
<dbReference type="InterPro" id="IPR005764">
    <property type="entry name" value="Ade_phspho_trans"/>
</dbReference>
<dbReference type="EC" id="2.4.2.7" evidence="7 12"/>
<dbReference type="UniPathway" id="UPA00588">
    <property type="reaction ID" value="UER00646"/>
</dbReference>
<proteinExistence type="inferred from homology"/>
<dbReference type="HAMAP" id="MF_00004">
    <property type="entry name" value="Aden_phosphoribosyltr"/>
    <property type="match status" value="1"/>
</dbReference>
<dbReference type="Proteomes" id="UP000051302">
    <property type="component" value="Unassembled WGS sequence"/>
</dbReference>
<evidence type="ECO:0000256" key="6">
    <source>
        <dbReference type="ARBA" id="ARBA00011738"/>
    </source>
</evidence>
<evidence type="ECO:0000256" key="5">
    <source>
        <dbReference type="ARBA" id="ARBA00008391"/>
    </source>
</evidence>
<evidence type="ECO:0000256" key="2">
    <source>
        <dbReference type="ARBA" id="ARBA00003968"/>
    </source>
</evidence>
<evidence type="ECO:0000256" key="9">
    <source>
        <dbReference type="ARBA" id="ARBA00022676"/>
    </source>
</evidence>
<dbReference type="PATRIC" id="fig|1423774.3.peg.2280"/>
<evidence type="ECO:0000313" key="14">
    <source>
        <dbReference type="EMBL" id="KRM18032.1"/>
    </source>
</evidence>
<keyword evidence="9 12" id="KW-0328">Glycosyltransferase</keyword>
<evidence type="ECO:0000256" key="7">
    <source>
        <dbReference type="ARBA" id="ARBA00011893"/>
    </source>
</evidence>
<name>A0A0R1WJI4_9LACO</name>
<dbReference type="FunFam" id="3.40.50.2020:FF:000004">
    <property type="entry name" value="Adenine phosphoribosyltransferase"/>
    <property type="match status" value="1"/>
</dbReference>
<evidence type="ECO:0000256" key="10">
    <source>
        <dbReference type="ARBA" id="ARBA00022679"/>
    </source>
</evidence>
<evidence type="ECO:0000313" key="15">
    <source>
        <dbReference type="Proteomes" id="UP000051302"/>
    </source>
</evidence>
<feature type="domain" description="Phosphoribosyltransferase" evidence="13">
    <location>
        <begin position="52"/>
        <end position="181"/>
    </location>
</feature>
<protein>
    <recommendedName>
        <fullName evidence="7 12">Adenine phosphoribosyltransferase</fullName>
        <shortName evidence="12">APRT</shortName>
        <ecNumber evidence="7 12">2.4.2.7</ecNumber>
    </recommendedName>
</protein>
<comment type="function">
    <text evidence="2 12">Catalyzes a salvage reaction resulting in the formation of AMP, that is energically less costly than de novo synthesis.</text>
</comment>
<evidence type="ECO:0000256" key="4">
    <source>
        <dbReference type="ARBA" id="ARBA00004659"/>
    </source>
</evidence>
<evidence type="ECO:0000256" key="1">
    <source>
        <dbReference type="ARBA" id="ARBA00000868"/>
    </source>
</evidence>
<keyword evidence="11 12" id="KW-0660">Purine salvage</keyword>
<dbReference type="InterPro" id="IPR050054">
    <property type="entry name" value="UPRTase/APRTase"/>
</dbReference>
<gene>
    <name evidence="12" type="primary">apt</name>
    <name evidence="14" type="ORF">FD31_GL002200</name>
</gene>
<comment type="pathway">
    <text evidence="4 12">Purine metabolism; AMP biosynthesis via salvage pathway; AMP from adenine: step 1/1.</text>
</comment>
<keyword evidence="15" id="KW-1185">Reference proteome</keyword>
<dbReference type="NCBIfam" id="NF002633">
    <property type="entry name" value="PRK02304.1-2"/>
    <property type="match status" value="1"/>
</dbReference>
<dbReference type="PANTHER" id="PTHR32315">
    <property type="entry name" value="ADENINE PHOSPHORIBOSYLTRANSFERASE"/>
    <property type="match status" value="1"/>
</dbReference>
<dbReference type="InterPro" id="IPR000836">
    <property type="entry name" value="PRTase_dom"/>
</dbReference>
<dbReference type="PANTHER" id="PTHR32315:SF3">
    <property type="entry name" value="ADENINE PHOSPHORIBOSYLTRANSFERASE"/>
    <property type="match status" value="1"/>
</dbReference>
<comment type="catalytic activity">
    <reaction evidence="1 12">
        <text>AMP + diphosphate = 5-phospho-alpha-D-ribose 1-diphosphate + adenine</text>
        <dbReference type="Rhea" id="RHEA:16609"/>
        <dbReference type="ChEBI" id="CHEBI:16708"/>
        <dbReference type="ChEBI" id="CHEBI:33019"/>
        <dbReference type="ChEBI" id="CHEBI:58017"/>
        <dbReference type="ChEBI" id="CHEBI:456215"/>
        <dbReference type="EC" id="2.4.2.7"/>
    </reaction>
</comment>
<accession>A0A0R1WJI4</accession>
<dbReference type="AlphaFoldDB" id="A0A0R1WJI4"/>
<evidence type="ECO:0000259" key="13">
    <source>
        <dbReference type="Pfam" id="PF00156"/>
    </source>
</evidence>
<reference evidence="14 15" key="1">
    <citation type="journal article" date="2015" name="Genome Announc.">
        <title>Expanding the biotechnology potential of lactobacilli through comparative genomics of 213 strains and associated genera.</title>
        <authorList>
            <person name="Sun Z."/>
            <person name="Harris H.M."/>
            <person name="McCann A."/>
            <person name="Guo C."/>
            <person name="Argimon S."/>
            <person name="Zhang W."/>
            <person name="Yang X."/>
            <person name="Jeffery I.B."/>
            <person name="Cooney J.C."/>
            <person name="Kagawa T.F."/>
            <person name="Liu W."/>
            <person name="Song Y."/>
            <person name="Salvetti E."/>
            <person name="Wrobel A."/>
            <person name="Rasinkangas P."/>
            <person name="Parkhill J."/>
            <person name="Rea M.C."/>
            <person name="O'Sullivan O."/>
            <person name="Ritari J."/>
            <person name="Douillard F.P."/>
            <person name="Paul Ross R."/>
            <person name="Yang R."/>
            <person name="Briner A.E."/>
            <person name="Felis G.E."/>
            <person name="de Vos W.M."/>
            <person name="Barrangou R."/>
            <person name="Klaenhammer T.R."/>
            <person name="Caufield P.W."/>
            <person name="Cui Y."/>
            <person name="Zhang H."/>
            <person name="O'Toole P.W."/>
        </authorList>
    </citation>
    <scope>NUCLEOTIDE SEQUENCE [LARGE SCALE GENOMIC DNA]</scope>
    <source>
        <strain evidence="14 15">DSM 16982</strain>
    </source>
</reference>
<dbReference type="NCBIfam" id="NF002636">
    <property type="entry name" value="PRK02304.1-5"/>
    <property type="match status" value="1"/>
</dbReference>
<organism evidence="14 15">
    <name type="scientific">Companilactobacillus nantensis DSM 16982</name>
    <dbReference type="NCBI Taxonomy" id="1423774"/>
    <lineage>
        <taxon>Bacteria</taxon>
        <taxon>Bacillati</taxon>
        <taxon>Bacillota</taxon>
        <taxon>Bacilli</taxon>
        <taxon>Lactobacillales</taxon>
        <taxon>Lactobacillaceae</taxon>
        <taxon>Companilactobacillus</taxon>
    </lineage>
</organism>
<sequence length="187" mass="20409">MITIAIVRLNGEFKKMDIDFKKYVANVQDFPEPGVLFRDISPLMADGKAYAAATDKIVEYAKSRGAEMIAGPEARGFIVGCPVAYNMGIGFAPARKKGKLPRETVSVSYDLEYGQASLYMQKDAIKPGQKVLVVDDLMATGGTLAATIKLIEKLGGIVVGTAFLIELTDLHGRDKIKGYDMFTLMQY</sequence>
<dbReference type="InterPro" id="IPR029057">
    <property type="entry name" value="PRTase-like"/>
</dbReference>
<dbReference type="Pfam" id="PF00156">
    <property type="entry name" value="Pribosyltran"/>
    <property type="match status" value="1"/>
</dbReference>
<comment type="subunit">
    <text evidence="6 12">Homodimer.</text>
</comment>
<dbReference type="CDD" id="cd06223">
    <property type="entry name" value="PRTases_typeI"/>
    <property type="match status" value="1"/>
</dbReference>
<evidence type="ECO:0000256" key="12">
    <source>
        <dbReference type="HAMAP-Rule" id="MF_00004"/>
    </source>
</evidence>
<dbReference type="GO" id="GO:0003999">
    <property type="term" value="F:adenine phosphoribosyltransferase activity"/>
    <property type="evidence" value="ECO:0007669"/>
    <property type="project" value="UniProtKB-UniRule"/>
</dbReference>
<comment type="similarity">
    <text evidence="5 12">Belongs to the purine/pyrimidine phosphoribosyltransferase family.</text>
</comment>
<dbReference type="GO" id="GO:0044209">
    <property type="term" value="P:AMP salvage"/>
    <property type="evidence" value="ECO:0007669"/>
    <property type="project" value="UniProtKB-UniRule"/>
</dbReference>
<dbReference type="Gene3D" id="3.40.50.2020">
    <property type="match status" value="1"/>
</dbReference>
<comment type="subcellular location">
    <subcellularLocation>
        <location evidence="3 12">Cytoplasm</location>
    </subcellularLocation>
</comment>
<evidence type="ECO:0000256" key="3">
    <source>
        <dbReference type="ARBA" id="ARBA00004496"/>
    </source>
</evidence>
<dbReference type="GO" id="GO:0016208">
    <property type="term" value="F:AMP binding"/>
    <property type="evidence" value="ECO:0007669"/>
    <property type="project" value="TreeGrafter"/>
</dbReference>
<dbReference type="GO" id="GO:0005737">
    <property type="term" value="C:cytoplasm"/>
    <property type="evidence" value="ECO:0007669"/>
    <property type="project" value="UniProtKB-SubCell"/>
</dbReference>
<dbReference type="NCBIfam" id="TIGR01090">
    <property type="entry name" value="apt"/>
    <property type="match status" value="1"/>
</dbReference>